<comment type="caution">
    <text evidence="4">The sequence shown here is derived from an EMBL/GenBank/DDBJ whole genome shotgun (WGS) entry which is preliminary data.</text>
</comment>
<evidence type="ECO:0000259" key="3">
    <source>
        <dbReference type="Pfam" id="PF05183"/>
    </source>
</evidence>
<feature type="domain" description="RDRP core" evidence="3">
    <location>
        <begin position="288"/>
        <end position="897"/>
    </location>
</feature>
<reference evidence="4 5" key="1">
    <citation type="submission" date="2023-08" db="EMBL/GenBank/DDBJ databases">
        <authorList>
            <person name="Palmer J.M."/>
        </authorList>
    </citation>
    <scope>NUCLEOTIDE SEQUENCE [LARGE SCALE GENOMIC DNA]</scope>
    <source>
        <strain evidence="4 5">TWF481</strain>
    </source>
</reference>
<dbReference type="GO" id="GO:0003723">
    <property type="term" value="F:RNA binding"/>
    <property type="evidence" value="ECO:0007669"/>
    <property type="project" value="UniProtKB-KW"/>
</dbReference>
<keyword evidence="1" id="KW-0548">Nucleotidyltransferase</keyword>
<comment type="catalytic activity">
    <reaction evidence="1">
        <text>RNA(n) + a ribonucleoside 5'-triphosphate = RNA(n+1) + diphosphate</text>
        <dbReference type="Rhea" id="RHEA:21248"/>
        <dbReference type="Rhea" id="RHEA-COMP:14527"/>
        <dbReference type="Rhea" id="RHEA-COMP:17342"/>
        <dbReference type="ChEBI" id="CHEBI:33019"/>
        <dbReference type="ChEBI" id="CHEBI:61557"/>
        <dbReference type="ChEBI" id="CHEBI:140395"/>
        <dbReference type="EC" id="2.7.7.48"/>
    </reaction>
</comment>
<dbReference type="InterPro" id="IPR007855">
    <property type="entry name" value="RDRP"/>
</dbReference>
<evidence type="ECO:0000313" key="4">
    <source>
        <dbReference type="EMBL" id="KAK6500371.1"/>
    </source>
</evidence>
<name>A0AAV9W3F5_9PEZI</name>
<dbReference type="Proteomes" id="UP001370758">
    <property type="component" value="Unassembled WGS sequence"/>
</dbReference>
<feature type="compositionally biased region" description="Basic and acidic residues" evidence="2">
    <location>
        <begin position="112"/>
        <end position="121"/>
    </location>
</feature>
<keyword evidence="1" id="KW-0696">RNA-directed RNA polymerase</keyword>
<keyword evidence="1" id="KW-0694">RNA-binding</keyword>
<organism evidence="4 5">
    <name type="scientific">Arthrobotrys musiformis</name>
    <dbReference type="NCBI Taxonomy" id="47236"/>
    <lineage>
        <taxon>Eukaryota</taxon>
        <taxon>Fungi</taxon>
        <taxon>Dikarya</taxon>
        <taxon>Ascomycota</taxon>
        <taxon>Pezizomycotina</taxon>
        <taxon>Orbiliomycetes</taxon>
        <taxon>Orbiliales</taxon>
        <taxon>Orbiliaceae</taxon>
        <taxon>Arthrobotrys</taxon>
    </lineage>
</organism>
<dbReference type="InterPro" id="IPR057596">
    <property type="entry name" value="RDRP_core"/>
</dbReference>
<dbReference type="GO" id="GO:0003968">
    <property type="term" value="F:RNA-directed RNA polymerase activity"/>
    <property type="evidence" value="ECO:0007669"/>
    <property type="project" value="UniProtKB-KW"/>
</dbReference>
<dbReference type="GO" id="GO:0030422">
    <property type="term" value="P:siRNA processing"/>
    <property type="evidence" value="ECO:0007669"/>
    <property type="project" value="TreeGrafter"/>
</dbReference>
<dbReference type="GO" id="GO:0031380">
    <property type="term" value="C:nuclear RNA-directed RNA polymerase complex"/>
    <property type="evidence" value="ECO:0007669"/>
    <property type="project" value="TreeGrafter"/>
</dbReference>
<protein>
    <recommendedName>
        <fullName evidence="1">RNA-dependent RNA polymerase</fullName>
        <ecNumber evidence="1">2.7.7.48</ecNumber>
    </recommendedName>
</protein>
<gene>
    <name evidence="4" type="ORF">TWF481_010714</name>
</gene>
<keyword evidence="5" id="KW-1185">Reference proteome</keyword>
<comment type="similarity">
    <text evidence="1">Belongs to the RdRP family.</text>
</comment>
<evidence type="ECO:0000256" key="2">
    <source>
        <dbReference type="SAM" id="MobiDB-lite"/>
    </source>
</evidence>
<sequence>MAENFVDTAQPHEPLLPEPPPVNEADPDLDISQISLESITTHDDSQLPLSMEVGCSSGKSEYHLDDESDFDADLSHLTDEVESQRTGTNSQDSQDSRDSQVPSQILGEIEPPDAKGEKDPRPLSPAQHRPLPPPINQHGYNLRSKVNSDLRKSDLLLAGRTTTEKNGSQSHVTFYWDHKSAEVDFGDYEVSAQAKYEVRRTFQESKDRENVNEAVKHVLSNGTKGLTLGDAIDKMKARLFLKTGDMISSRPLDPFFSSTDFSSEFDDQTQQTGSLQVQKLEGSEYCVSVRLKPLSREVYSHRCGRQFGPRFLKLSRPRRFQDSMAKVELSTPLCAAIMKGTTLLDRNWDVIYASDASKADKDADMESSSVIMFATSGHGISKSLPVSDVIKWLIPPSLNKTMSCAKYNARVKLGFSRTVLVPIKGVQVEEVDDIVSTVGSCMTDGCGTATFAVLKAIAENIGLDYTPSYFQVRQAGRKGLIMLDVENNDQEFHKSLVIKYRREQVKFATRGDPGIEVVDYARPLKSGKLGQQLIAILGNNGVPKEVLGELAKEAIERDDIWKLLEEGKETSFIKHFYQTSGLRNNREKNGQIKRAGSMPASAEERILQMADAGFDIEQCIPMKNLVSDQNNYRLEAWLGMKFQVQKSTSVRCVPDFKGILKEGEVFLQFSSDGFAIDETFLKFLSGKILVGRAPAYMASDIQSATAVTRPEVLKVYKNVVDCIVFSSAGEYSLASRLSGGDYDGDTVLAIWDPRIVEPFVSKIPPAEMRTEETTPKKPSVREQYFEETGKLDKVRRHLKKHDMDEDAAIEDIIASELPKMLSGSKVGICTLMHQKISYFLGLEDQLSLQLADLACLLLDAAKQGLSLKKKPWEKIERDVQQLLRGRAEPVPFYMRPLINHSRYRSENKIPENIHVLDYVKGTILELKEDYEKKFKEKFPDAFGDKDLTDFFSEELDYYAKAVGDKPQSEHSLEIVQKVHEELLSFAKHRLDEIVEECRRLYPGSDFGHLKTKTENGKEKDKANKEKLFAMFQAIELSMEPGNPILDDWKRTAKDPFGKWNLLKASALFRRCSSDRRQPMLPFIVASQQLCYLKAKAKGQPFRIVQETIYSKMYTRVERREDKVKSVGSSVEEKALEPVEEGGLKGETVVLAGFLFLALLSLL</sequence>
<accession>A0AAV9W3F5</accession>
<dbReference type="PANTHER" id="PTHR23079">
    <property type="entry name" value="RNA-DEPENDENT RNA POLYMERASE"/>
    <property type="match status" value="1"/>
</dbReference>
<dbReference type="EMBL" id="JAVHJL010000007">
    <property type="protein sequence ID" value="KAK6500371.1"/>
    <property type="molecule type" value="Genomic_DNA"/>
</dbReference>
<evidence type="ECO:0000313" key="5">
    <source>
        <dbReference type="Proteomes" id="UP001370758"/>
    </source>
</evidence>
<dbReference type="Pfam" id="PF05183">
    <property type="entry name" value="RdRP"/>
    <property type="match status" value="1"/>
</dbReference>
<proteinExistence type="inferred from homology"/>
<dbReference type="AlphaFoldDB" id="A0AAV9W3F5"/>
<feature type="region of interest" description="Disordered" evidence="2">
    <location>
        <begin position="1"/>
        <end position="141"/>
    </location>
</feature>
<feature type="compositionally biased region" description="Basic and acidic residues" evidence="2">
    <location>
        <begin position="73"/>
        <end position="83"/>
    </location>
</feature>
<keyword evidence="1" id="KW-0808">Transferase</keyword>
<dbReference type="EC" id="2.7.7.48" evidence="1"/>
<evidence type="ECO:0000256" key="1">
    <source>
        <dbReference type="RuleBase" id="RU363098"/>
    </source>
</evidence>
<dbReference type="PANTHER" id="PTHR23079:SF14">
    <property type="entry name" value="RNA-DEPENDENT RNA POLYMERASE"/>
    <property type="match status" value="1"/>
</dbReference>